<dbReference type="InterPro" id="IPR036412">
    <property type="entry name" value="HAD-like_sf"/>
</dbReference>
<keyword evidence="5 6" id="KW-0460">Magnesium</keyword>
<dbReference type="SUPFAM" id="SSF56784">
    <property type="entry name" value="HAD-like"/>
    <property type="match status" value="1"/>
</dbReference>
<dbReference type="PANTHER" id="PTHR20889">
    <property type="entry name" value="PHOSPHATASE, ORPHAN 1, 2"/>
    <property type="match status" value="1"/>
</dbReference>
<gene>
    <name evidence="7" type="ORF">AAG570_005231</name>
</gene>
<evidence type="ECO:0000256" key="2">
    <source>
        <dbReference type="ARBA" id="ARBA00008541"/>
    </source>
</evidence>
<evidence type="ECO:0000256" key="6">
    <source>
        <dbReference type="PIRSR" id="PIRSR031051-3"/>
    </source>
</evidence>
<dbReference type="InterPro" id="IPR023214">
    <property type="entry name" value="HAD_sf"/>
</dbReference>
<accession>A0ABD0YLM7</accession>
<dbReference type="GO" id="GO:0016787">
    <property type="term" value="F:hydrolase activity"/>
    <property type="evidence" value="ECO:0007669"/>
    <property type="project" value="UniProtKB-KW"/>
</dbReference>
<dbReference type="GO" id="GO:0046872">
    <property type="term" value="F:metal ion binding"/>
    <property type="evidence" value="ECO:0007669"/>
    <property type="project" value="UniProtKB-KW"/>
</dbReference>
<dbReference type="EMBL" id="JBFDAA010000017">
    <property type="protein sequence ID" value="KAL1116759.1"/>
    <property type="molecule type" value="Genomic_DNA"/>
</dbReference>
<comment type="cofactor">
    <cofactor evidence="1 6">
        <name>Mg(2+)</name>
        <dbReference type="ChEBI" id="CHEBI:18420"/>
    </cofactor>
</comment>
<keyword evidence="3 6" id="KW-0479">Metal-binding</keyword>
<dbReference type="Proteomes" id="UP001558652">
    <property type="component" value="Unassembled WGS sequence"/>
</dbReference>
<comment type="similarity">
    <text evidence="2">Belongs to the HAD-like hydrolase superfamily. PHOSPHO family.</text>
</comment>
<feature type="binding site" evidence="6">
    <location>
        <position position="142"/>
    </location>
    <ligand>
        <name>Mg(2+)</name>
        <dbReference type="ChEBI" id="CHEBI:18420"/>
    </ligand>
</feature>
<keyword evidence="8" id="KW-1185">Reference proteome</keyword>
<evidence type="ECO:0000256" key="4">
    <source>
        <dbReference type="ARBA" id="ARBA00022801"/>
    </source>
</evidence>
<dbReference type="NCBIfam" id="TIGR01489">
    <property type="entry name" value="DKMTPPase-SF"/>
    <property type="match status" value="1"/>
</dbReference>
<evidence type="ECO:0000256" key="1">
    <source>
        <dbReference type="ARBA" id="ARBA00001946"/>
    </source>
</evidence>
<evidence type="ECO:0000313" key="8">
    <source>
        <dbReference type="Proteomes" id="UP001558652"/>
    </source>
</evidence>
<evidence type="ECO:0000256" key="3">
    <source>
        <dbReference type="ARBA" id="ARBA00022723"/>
    </source>
</evidence>
<proteinExistence type="inferred from homology"/>
<evidence type="ECO:0000256" key="5">
    <source>
        <dbReference type="ARBA" id="ARBA00022842"/>
    </source>
</evidence>
<keyword evidence="4" id="KW-0378">Hydrolase</keyword>
<dbReference type="Pfam" id="PF06888">
    <property type="entry name" value="Put_Phosphatase"/>
    <property type="match status" value="1"/>
</dbReference>
<dbReference type="AlphaFoldDB" id="A0ABD0YLM7"/>
<dbReference type="InterPro" id="IPR016965">
    <property type="entry name" value="Pase_PHOSPHO-typ"/>
</dbReference>
<comment type="caution">
    <text evidence="7">The sequence shown here is derived from an EMBL/GenBank/DDBJ whole genome shotgun (WGS) entry which is preliminary data.</text>
</comment>
<dbReference type="NCBIfam" id="TIGR01488">
    <property type="entry name" value="HAD-SF-IB"/>
    <property type="match status" value="1"/>
</dbReference>
<protein>
    <submittedName>
        <fullName evidence="7">Uncharacterized protein</fullName>
    </submittedName>
</protein>
<name>A0ABD0YLM7_9HEMI</name>
<dbReference type="Gene3D" id="3.40.50.1000">
    <property type="entry name" value="HAD superfamily/HAD-like"/>
    <property type="match status" value="1"/>
</dbReference>
<dbReference type="PIRSF" id="PIRSF031051">
    <property type="entry name" value="PyrdxlP_Pase_PHOSPHO2"/>
    <property type="match status" value="1"/>
</dbReference>
<evidence type="ECO:0000313" key="7">
    <source>
        <dbReference type="EMBL" id="KAL1116759.1"/>
    </source>
</evidence>
<sequence>MAKKTLLAAFDFDHTIIDDNSDLIAQVELARTIEAIPEVTGMSFLLQRLYDLNWEIIIISDSNSYFIKRWLESRGLAGIVAKVYTNPGEFTEDGRLKIRKYHVQNWCKLSTRNLCKGHVLETHLATARKAGSALRRVAYVGDGRNDLCPALKLTRDDFVLPRVGYPLNQLLEDHQRRPRATIVPWTSPEQILRVLEGISQT</sequence>
<dbReference type="InterPro" id="IPR006384">
    <property type="entry name" value="HAD_hydro_PyrdxlP_Pase-like"/>
</dbReference>
<dbReference type="PANTHER" id="PTHR20889:SF12">
    <property type="entry name" value="LP01149P"/>
    <property type="match status" value="1"/>
</dbReference>
<reference evidence="7 8" key="1">
    <citation type="submission" date="2024-07" db="EMBL/GenBank/DDBJ databases">
        <title>Chromosome-level genome assembly of the water stick insect Ranatra chinensis (Heteroptera: Nepidae).</title>
        <authorList>
            <person name="Liu X."/>
        </authorList>
    </citation>
    <scope>NUCLEOTIDE SEQUENCE [LARGE SCALE GENOMIC DNA]</scope>
    <source>
        <strain evidence="7">Cailab_2021Rc</strain>
        <tissue evidence="7">Muscle</tissue>
    </source>
</reference>
<organism evidence="7 8">
    <name type="scientific">Ranatra chinensis</name>
    <dbReference type="NCBI Taxonomy" id="642074"/>
    <lineage>
        <taxon>Eukaryota</taxon>
        <taxon>Metazoa</taxon>
        <taxon>Ecdysozoa</taxon>
        <taxon>Arthropoda</taxon>
        <taxon>Hexapoda</taxon>
        <taxon>Insecta</taxon>
        <taxon>Pterygota</taxon>
        <taxon>Neoptera</taxon>
        <taxon>Paraneoptera</taxon>
        <taxon>Hemiptera</taxon>
        <taxon>Heteroptera</taxon>
        <taxon>Panheteroptera</taxon>
        <taxon>Nepomorpha</taxon>
        <taxon>Nepidae</taxon>
        <taxon>Ranatrinae</taxon>
        <taxon>Ranatra</taxon>
    </lineage>
</organism>